<dbReference type="GeneID" id="8442601"/>
<dbReference type="RefSeq" id="XP_002583527.1">
    <property type="nucleotide sequence ID" value="XM_002583481.1"/>
</dbReference>
<gene>
    <name evidence="1" type="ORF">UREG_06494</name>
</gene>
<name>C4JVA2_UNCRE</name>
<reference evidence="2" key="1">
    <citation type="journal article" date="2009" name="Genome Res.">
        <title>Comparative genomic analyses of the human fungal pathogens Coccidioides and their relatives.</title>
        <authorList>
            <person name="Sharpton T.J."/>
            <person name="Stajich J.E."/>
            <person name="Rounsley S.D."/>
            <person name="Gardner M.J."/>
            <person name="Wortman J.R."/>
            <person name="Jordar V.S."/>
            <person name="Maiti R."/>
            <person name="Kodira C.D."/>
            <person name="Neafsey D.E."/>
            <person name="Zeng Q."/>
            <person name="Hung C.-Y."/>
            <person name="McMahan C."/>
            <person name="Muszewska A."/>
            <person name="Grynberg M."/>
            <person name="Mandel M.A."/>
            <person name="Kellner E.M."/>
            <person name="Barker B.M."/>
            <person name="Galgiani J.N."/>
            <person name="Orbach M.J."/>
            <person name="Kirkland T.N."/>
            <person name="Cole G.T."/>
            <person name="Henn M.R."/>
            <person name="Birren B.W."/>
            <person name="Taylor J.W."/>
        </authorList>
    </citation>
    <scope>NUCLEOTIDE SEQUENCE [LARGE SCALE GENOMIC DNA]</scope>
    <source>
        <strain evidence="2">UAMH 1704</strain>
    </source>
</reference>
<organism evidence="1 2">
    <name type="scientific">Uncinocarpus reesii (strain UAMH 1704)</name>
    <dbReference type="NCBI Taxonomy" id="336963"/>
    <lineage>
        <taxon>Eukaryota</taxon>
        <taxon>Fungi</taxon>
        <taxon>Dikarya</taxon>
        <taxon>Ascomycota</taxon>
        <taxon>Pezizomycotina</taxon>
        <taxon>Eurotiomycetes</taxon>
        <taxon>Eurotiomycetidae</taxon>
        <taxon>Onygenales</taxon>
        <taxon>Onygenaceae</taxon>
        <taxon>Uncinocarpus</taxon>
    </lineage>
</organism>
<dbReference type="KEGG" id="ure:UREG_06494"/>
<dbReference type="AlphaFoldDB" id="C4JVA2"/>
<evidence type="ECO:0000313" key="1">
    <source>
        <dbReference type="EMBL" id="EEP81629.1"/>
    </source>
</evidence>
<dbReference type="HOGENOM" id="CLU_1908247_0_0_1"/>
<proteinExistence type="predicted"/>
<dbReference type="InParanoid" id="C4JVA2"/>
<evidence type="ECO:0000313" key="2">
    <source>
        <dbReference type="Proteomes" id="UP000002058"/>
    </source>
</evidence>
<dbReference type="EMBL" id="CH476618">
    <property type="protein sequence ID" value="EEP81629.1"/>
    <property type="molecule type" value="Genomic_DNA"/>
</dbReference>
<protein>
    <submittedName>
        <fullName evidence="1">Uncharacterized protein</fullName>
    </submittedName>
</protein>
<accession>C4JVA2</accession>
<dbReference type="Proteomes" id="UP000002058">
    <property type="component" value="Unassembled WGS sequence"/>
</dbReference>
<dbReference type="VEuPathDB" id="FungiDB:UREG_06494"/>
<keyword evidence="2" id="KW-1185">Reference proteome</keyword>
<sequence>MALRDFDAKKKALREMIEYMQERISSNLYGCVYDKSSPREWLVALQHTCSQSLLEQARDVDNEYANLRKSPTRANVTDFIHRWYIVSDEMRKPDMVNNMMVWRFLDSIRKLNPEFSDCTLMRIIDRELEEKNR</sequence>